<keyword evidence="4" id="KW-0676">Redox-active center</keyword>
<keyword evidence="2" id="KW-0201">Cytochrome c-type biogenesis</keyword>
<reference evidence="7 8" key="1">
    <citation type="submission" date="2015-05" db="EMBL/GenBank/DDBJ databases">
        <title>Complete genome of Marinobacter psychrophilus strain 20041T isolated from sea-ice of the Canadian Basin.</title>
        <authorList>
            <person name="Song L."/>
            <person name="Ren L."/>
            <person name="Yu Y."/>
            <person name="Wang X."/>
        </authorList>
    </citation>
    <scope>NUCLEOTIDE SEQUENCE [LARGE SCALE GENOMIC DNA]</scope>
    <source>
        <strain evidence="7 8">20041</strain>
    </source>
</reference>
<dbReference type="STRING" id="330734.ABA45_01395"/>
<dbReference type="PANTHER" id="PTHR42852:SF6">
    <property type="entry name" value="THIOL:DISULFIDE INTERCHANGE PROTEIN DSBE"/>
    <property type="match status" value="1"/>
</dbReference>
<evidence type="ECO:0000256" key="1">
    <source>
        <dbReference type="ARBA" id="ARBA00004196"/>
    </source>
</evidence>
<dbReference type="Proteomes" id="UP000036406">
    <property type="component" value="Chromosome"/>
</dbReference>
<dbReference type="SUPFAM" id="SSF52833">
    <property type="entry name" value="Thioredoxin-like"/>
    <property type="match status" value="1"/>
</dbReference>
<feature type="transmembrane region" description="Helical" evidence="5">
    <location>
        <begin position="44"/>
        <end position="64"/>
    </location>
</feature>
<dbReference type="PROSITE" id="PS51352">
    <property type="entry name" value="THIOREDOXIN_2"/>
    <property type="match status" value="1"/>
</dbReference>
<keyword evidence="8" id="KW-1185">Reference proteome</keyword>
<comment type="subcellular location">
    <subcellularLocation>
        <location evidence="1">Cell envelope</location>
    </subcellularLocation>
</comment>
<dbReference type="EMBL" id="CP011494">
    <property type="protein sequence ID" value="AKO51245.1"/>
    <property type="molecule type" value="Genomic_DNA"/>
</dbReference>
<dbReference type="PANTHER" id="PTHR42852">
    <property type="entry name" value="THIOL:DISULFIDE INTERCHANGE PROTEIN DSBE"/>
    <property type="match status" value="1"/>
</dbReference>
<dbReference type="AlphaFoldDB" id="A0A0H4I0X4"/>
<dbReference type="GO" id="GO:0017004">
    <property type="term" value="P:cytochrome complex assembly"/>
    <property type="evidence" value="ECO:0007669"/>
    <property type="project" value="UniProtKB-KW"/>
</dbReference>
<feature type="transmembrane region" description="Helical" evidence="5">
    <location>
        <begin position="12"/>
        <end position="32"/>
    </location>
</feature>
<dbReference type="InterPro" id="IPR050553">
    <property type="entry name" value="Thioredoxin_ResA/DsbE_sf"/>
</dbReference>
<dbReference type="InterPro" id="IPR013740">
    <property type="entry name" value="Redoxin"/>
</dbReference>
<gene>
    <name evidence="7" type="ORF">ABA45_01395</name>
</gene>
<evidence type="ECO:0000313" key="8">
    <source>
        <dbReference type="Proteomes" id="UP000036406"/>
    </source>
</evidence>
<feature type="transmembrane region" description="Helical" evidence="5">
    <location>
        <begin position="80"/>
        <end position="97"/>
    </location>
</feature>
<dbReference type="GO" id="GO:0016491">
    <property type="term" value="F:oxidoreductase activity"/>
    <property type="evidence" value="ECO:0007669"/>
    <property type="project" value="InterPro"/>
</dbReference>
<evidence type="ECO:0000256" key="3">
    <source>
        <dbReference type="ARBA" id="ARBA00023157"/>
    </source>
</evidence>
<keyword evidence="3" id="KW-1015">Disulfide bond</keyword>
<dbReference type="PATRIC" id="fig|330734.3.peg.305"/>
<feature type="domain" description="Thioredoxin" evidence="6">
    <location>
        <begin position="131"/>
        <end position="269"/>
    </location>
</feature>
<dbReference type="KEGG" id="mpq:ABA45_01395"/>
<dbReference type="InterPro" id="IPR036249">
    <property type="entry name" value="Thioredoxin-like_sf"/>
</dbReference>
<dbReference type="Pfam" id="PF08534">
    <property type="entry name" value="Redoxin"/>
    <property type="match status" value="1"/>
</dbReference>
<accession>A0A0H4I0X4</accession>
<evidence type="ECO:0000256" key="2">
    <source>
        <dbReference type="ARBA" id="ARBA00022748"/>
    </source>
</evidence>
<protein>
    <submittedName>
        <fullName evidence="7">Redoxin</fullName>
    </submittedName>
</protein>
<proteinExistence type="predicted"/>
<keyword evidence="5" id="KW-1133">Transmembrane helix</keyword>
<dbReference type="GO" id="GO:0030313">
    <property type="term" value="C:cell envelope"/>
    <property type="evidence" value="ECO:0007669"/>
    <property type="project" value="UniProtKB-SubCell"/>
</dbReference>
<evidence type="ECO:0000259" key="6">
    <source>
        <dbReference type="PROSITE" id="PS51352"/>
    </source>
</evidence>
<feature type="transmembrane region" description="Helical" evidence="5">
    <location>
        <begin position="109"/>
        <end position="130"/>
    </location>
</feature>
<evidence type="ECO:0000256" key="4">
    <source>
        <dbReference type="ARBA" id="ARBA00023284"/>
    </source>
</evidence>
<dbReference type="Gene3D" id="3.40.30.10">
    <property type="entry name" value="Glutaredoxin"/>
    <property type="match status" value="1"/>
</dbReference>
<evidence type="ECO:0000256" key="5">
    <source>
        <dbReference type="SAM" id="Phobius"/>
    </source>
</evidence>
<sequence length="270" mass="29014">MLSVNLGPLNLPMGHLLLIFAFIVALITGAIAGRKEGVPIAGTLADIFLMALLTARIGFVALYFEYYRGDLLGIIDIRDGGFSVLAGIAGALVFIAWRMRRHARIRRPLAIAMTAGLISWGAIAGLIALMEQQTSSLPQASLATLDGKPVQLSELAPGTPMVVNLWATWCPPCIREMPILEQAQKDNPGVAFVFVNQGEQPETIRRFMQEQGLSLTNLMTDFGGSLGRNTGSHGLPTTLFYNAEGKQVDAHMGELSNASLASNLEQLEAP</sequence>
<dbReference type="InterPro" id="IPR013766">
    <property type="entry name" value="Thioredoxin_domain"/>
</dbReference>
<name>A0A0H4I0X4_9GAMM</name>
<keyword evidence="5" id="KW-0812">Transmembrane</keyword>
<dbReference type="RefSeq" id="WP_048383864.1">
    <property type="nucleotide sequence ID" value="NZ_CP011494.1"/>
</dbReference>
<organism evidence="7 8">
    <name type="scientific">Marinobacter psychrophilus</name>
    <dbReference type="NCBI Taxonomy" id="330734"/>
    <lineage>
        <taxon>Bacteria</taxon>
        <taxon>Pseudomonadati</taxon>
        <taxon>Pseudomonadota</taxon>
        <taxon>Gammaproteobacteria</taxon>
        <taxon>Pseudomonadales</taxon>
        <taxon>Marinobacteraceae</taxon>
        <taxon>Marinobacter</taxon>
    </lineage>
</organism>
<keyword evidence="5" id="KW-0472">Membrane</keyword>
<dbReference type="CDD" id="cd02966">
    <property type="entry name" value="TlpA_like_family"/>
    <property type="match status" value="1"/>
</dbReference>
<evidence type="ECO:0000313" key="7">
    <source>
        <dbReference type="EMBL" id="AKO51245.1"/>
    </source>
</evidence>